<evidence type="ECO:0000259" key="6">
    <source>
        <dbReference type="PROSITE" id="PS50850"/>
    </source>
</evidence>
<organism evidence="7 8">
    <name type="scientific">Gouania willdenowi</name>
    <name type="common">Blunt-snouted clingfish</name>
    <name type="synonym">Lepadogaster willdenowi</name>
    <dbReference type="NCBI Taxonomy" id="441366"/>
    <lineage>
        <taxon>Eukaryota</taxon>
        <taxon>Metazoa</taxon>
        <taxon>Chordata</taxon>
        <taxon>Craniata</taxon>
        <taxon>Vertebrata</taxon>
        <taxon>Euteleostomi</taxon>
        <taxon>Actinopterygii</taxon>
        <taxon>Neopterygii</taxon>
        <taxon>Teleostei</taxon>
        <taxon>Neoteleostei</taxon>
        <taxon>Acanthomorphata</taxon>
        <taxon>Ovalentaria</taxon>
        <taxon>Blenniimorphae</taxon>
        <taxon>Blenniiformes</taxon>
        <taxon>Gobiesocoidei</taxon>
        <taxon>Gobiesocidae</taxon>
        <taxon>Gobiesocinae</taxon>
        <taxon>Gouania</taxon>
    </lineage>
</organism>
<comment type="subcellular location">
    <subcellularLocation>
        <location evidence="1">Membrane</location>
        <topology evidence="1">Multi-pass membrane protein</topology>
    </subcellularLocation>
</comment>
<feature type="transmembrane region" description="Helical" evidence="5">
    <location>
        <begin position="228"/>
        <end position="252"/>
    </location>
</feature>
<dbReference type="SUPFAM" id="SSF103473">
    <property type="entry name" value="MFS general substrate transporter"/>
    <property type="match status" value="1"/>
</dbReference>
<keyword evidence="8" id="KW-1185">Reference proteome</keyword>
<reference evidence="7" key="2">
    <citation type="submission" date="2025-08" db="UniProtKB">
        <authorList>
            <consortium name="Ensembl"/>
        </authorList>
    </citation>
    <scope>IDENTIFICATION</scope>
</reference>
<proteinExistence type="predicted"/>
<dbReference type="Gene3D" id="1.20.1250.20">
    <property type="entry name" value="MFS general substrate transporter like domains"/>
    <property type="match status" value="1"/>
</dbReference>
<reference evidence="7" key="3">
    <citation type="submission" date="2025-09" db="UniProtKB">
        <authorList>
            <consortium name="Ensembl"/>
        </authorList>
    </citation>
    <scope>IDENTIFICATION</scope>
</reference>
<evidence type="ECO:0000313" key="8">
    <source>
        <dbReference type="Proteomes" id="UP000694680"/>
    </source>
</evidence>
<evidence type="ECO:0000256" key="1">
    <source>
        <dbReference type="ARBA" id="ARBA00004141"/>
    </source>
</evidence>
<dbReference type="GO" id="GO:0016020">
    <property type="term" value="C:membrane"/>
    <property type="evidence" value="ECO:0007669"/>
    <property type="project" value="UniProtKB-SubCell"/>
</dbReference>
<dbReference type="InterPro" id="IPR036259">
    <property type="entry name" value="MFS_trans_sf"/>
</dbReference>
<keyword evidence="4 5" id="KW-0472">Membrane</keyword>
<evidence type="ECO:0000256" key="5">
    <source>
        <dbReference type="SAM" id="Phobius"/>
    </source>
</evidence>
<dbReference type="GO" id="GO:0022857">
    <property type="term" value="F:transmembrane transporter activity"/>
    <property type="evidence" value="ECO:0007669"/>
    <property type="project" value="InterPro"/>
</dbReference>
<feature type="transmembrane region" description="Helical" evidence="5">
    <location>
        <begin position="258"/>
        <end position="276"/>
    </location>
</feature>
<feature type="transmembrane region" description="Helical" evidence="5">
    <location>
        <begin position="171"/>
        <end position="188"/>
    </location>
</feature>
<dbReference type="PROSITE" id="PS00216">
    <property type="entry name" value="SUGAR_TRANSPORT_1"/>
    <property type="match status" value="1"/>
</dbReference>
<evidence type="ECO:0000313" key="7">
    <source>
        <dbReference type="Ensembl" id="ENSGWIP00000029801.1"/>
    </source>
</evidence>
<reference evidence="7" key="1">
    <citation type="submission" date="2020-06" db="EMBL/GenBank/DDBJ databases">
        <authorList>
            <consortium name="Wellcome Sanger Institute Data Sharing"/>
        </authorList>
    </citation>
    <scope>NUCLEOTIDE SEQUENCE [LARGE SCALE GENOMIC DNA]</scope>
</reference>
<dbReference type="InterPro" id="IPR005828">
    <property type="entry name" value="MFS_sugar_transport-like"/>
</dbReference>
<feature type="transmembrane region" description="Helical" evidence="5">
    <location>
        <begin position="16"/>
        <end position="42"/>
    </location>
</feature>
<feature type="transmembrane region" description="Helical" evidence="5">
    <location>
        <begin position="482"/>
        <end position="503"/>
    </location>
</feature>
<name>A0A8C5GG25_GOUWI</name>
<evidence type="ECO:0000256" key="4">
    <source>
        <dbReference type="ARBA" id="ARBA00023136"/>
    </source>
</evidence>
<gene>
    <name evidence="7" type="primary">LOC114475348</name>
</gene>
<dbReference type="PROSITE" id="PS50850">
    <property type="entry name" value="MFS"/>
    <property type="match status" value="1"/>
</dbReference>
<protein>
    <submittedName>
        <fullName evidence="7">Solute carrier family 22 member 4-like</fullName>
    </submittedName>
</protein>
<feature type="domain" description="Major facilitator superfamily (MFS) profile" evidence="6">
    <location>
        <begin position="87"/>
        <end position="508"/>
    </location>
</feature>
<dbReference type="AlphaFoldDB" id="A0A8C5GG25"/>
<feature type="transmembrane region" description="Helical" evidence="5">
    <location>
        <begin position="337"/>
        <end position="355"/>
    </location>
</feature>
<feature type="transmembrane region" description="Helical" evidence="5">
    <location>
        <begin position="367"/>
        <end position="391"/>
    </location>
</feature>
<keyword evidence="2 5" id="KW-0812">Transmembrane</keyword>
<dbReference type="Ensembl" id="ENSGWIT00000032516.1">
    <property type="protein sequence ID" value="ENSGWIP00000029801.1"/>
    <property type="gene ID" value="ENSGWIG00000015558.1"/>
</dbReference>
<evidence type="ECO:0000256" key="2">
    <source>
        <dbReference type="ARBA" id="ARBA00022692"/>
    </source>
</evidence>
<dbReference type="Proteomes" id="UP000694680">
    <property type="component" value="Chromosome 14"/>
</dbReference>
<sequence length="524" mass="59225">MKNYDDAVSFLGQWGLFQMTVCLLLCATIMPNGFGGFTLVLLTDVPEHRCLIPGDNLTESWRQGAIPAQVVNGKQELSSCSRYKLDVVRNLSAQGLIPGIDVNLTDLEQESCVDGWNYSKKIYDSTLVTEFNLVCDDKWKQPFTTMIFYAGILSGSFFSGPLSDRFGRKPVLFATIATQMVFTFLQVFSTSWIMLLILLFINGLGQMSNFVAALVLGSETLIGNVRIIYASVGTMSAFALGYMILPILAYFLRDWKHLQLALSVPCLLYIPFWWLIPESPRWLLSQGKVEEAEAILKKAAKWNKVQHLIFFIVKYMFMLLCEPLSVCDRNTKNTIDILYIHYFLRFTTSLGYYSLSFNTTQFHADPYIACFISAAVEVPAYICSWLVLQYLPRRHSIISILVVGALPLFFIQLVPKGQSQVSLTLETLGKFAVTTSFSMVFVYASEIYPTAIRNTATATSSTFARLGSCVTPFFLKLNDYHIYLPYIILGILYILCGFCTLLLPETFKQPLPETIEQMQKQTNR</sequence>
<dbReference type="PANTHER" id="PTHR24064">
    <property type="entry name" value="SOLUTE CARRIER FAMILY 22 MEMBER"/>
    <property type="match status" value="1"/>
</dbReference>
<dbReference type="InterPro" id="IPR020846">
    <property type="entry name" value="MFS_dom"/>
</dbReference>
<feature type="transmembrane region" description="Helical" evidence="5">
    <location>
        <begin position="397"/>
        <end position="415"/>
    </location>
</feature>
<dbReference type="InterPro" id="IPR005829">
    <property type="entry name" value="Sugar_transporter_CS"/>
</dbReference>
<evidence type="ECO:0000256" key="3">
    <source>
        <dbReference type="ARBA" id="ARBA00022989"/>
    </source>
</evidence>
<feature type="transmembrane region" description="Helical" evidence="5">
    <location>
        <begin position="194"/>
        <end position="216"/>
    </location>
</feature>
<accession>A0A8C5GG25</accession>
<keyword evidence="3 5" id="KW-1133">Transmembrane helix</keyword>
<dbReference type="Pfam" id="PF00083">
    <property type="entry name" value="Sugar_tr"/>
    <property type="match status" value="1"/>
</dbReference>